<dbReference type="SMART" id="SM00042">
    <property type="entry name" value="CUB"/>
    <property type="match status" value="3"/>
</dbReference>
<protein>
    <recommendedName>
        <fullName evidence="7">CUB domain-containing protein</fullName>
    </recommendedName>
</protein>
<dbReference type="SUPFAM" id="SSF49854">
    <property type="entry name" value="Spermadhesin, CUB domain"/>
    <property type="match status" value="4"/>
</dbReference>
<evidence type="ECO:0000256" key="2">
    <source>
        <dbReference type="ARBA" id="ARBA00023157"/>
    </source>
</evidence>
<feature type="domain" description="CUB" evidence="7">
    <location>
        <begin position="605"/>
        <end position="737"/>
    </location>
</feature>
<keyword evidence="5" id="KW-0812">Transmembrane</keyword>
<feature type="disulfide bond" evidence="4">
    <location>
        <begin position="844"/>
        <end position="862"/>
    </location>
</feature>
<dbReference type="PROSITE" id="PS01209">
    <property type="entry name" value="LDLRA_1"/>
    <property type="match status" value="1"/>
</dbReference>
<feature type="signal peptide" evidence="6">
    <location>
        <begin position="1"/>
        <end position="20"/>
    </location>
</feature>
<feature type="chain" id="PRO_5042083966" description="CUB domain-containing protein" evidence="6">
    <location>
        <begin position="21"/>
        <end position="928"/>
    </location>
</feature>
<dbReference type="Proteomes" id="UP001208570">
    <property type="component" value="Unassembled WGS sequence"/>
</dbReference>
<sequence length="928" mass="101941">MSTKMKSYLLGATFLLTVEAAVGTQCGGPLTNNSGTITSPSYPHPYGVDLNCTWTIKKTVYISIKELVLDAGDQLLVYDGATDGVLIHNITETKGFGVVYSSANLTTIVFLSVNTTSPQADRRFVLLYNTAECVIPVAPSTSLLPSPYFVQSAGTINCTYVLNINSSQHVIDLTFVQFRLKKGQVSVKEGNKTLATFTNDDQNPSDVLVPSGSVIVNMILSASLKQNFTLAYSKWDKDCSGMKTVETKTVVSSPNHHGNYDNNLHCLITLSSPINSTLRLEFSEFILADANDLVIIRDGGSVLSDNIAVLSAGSQLVGVYYLTSSNVTQIQFITDQLLTARGFQLVVTPEAQVTDVSEPGSVLPSSDVISYQFQAEDSQVYVVFRPDAVIMPNTTIECYDGFSPDDGMVGYLTSVSAFHPVFSSGNRLLVIIKGFLHNGTMTRQYLSGSFKTVNNDGTLLNSLKETGSLALTLMEDEYPWNATWLIHNYEAIEVISLKLHSVTLGQNSSVSIYEGLSDQSWLMTKINVSTADLPEIYIPKDSDGCRLVYETNHKQGDASLDRLDVGMQAVDMQLVRMHTAEMPDRSVDRMPRPVLKATYSRLPDCKANMTDHSGTILTPGYPGLYPFNADCFWNISIPKHKLIHLSFNTFDLAPFHQVQVSGISYYDYNKTVGIETERYRNVSMTDLGIFGGQSKPNDIVWNGNNSHIEVRFSSGFEKNPTGGVYVAQGVNISYEVIDCGGNFTGSNATLNIPHGIIAGSNVTLTCVWIISLPNISRTNGLLVIRDGPSSASESIPLNATATGNPLLSRTDKLWIKYTFQMSQNDNQYFQLNYTTHVCPKSQQCNNSICMHDDWRCNGRDDCGDGSDEDGCTYGKPGQEGYAGWVLGIVIVATFILTIVLTIIVLMIYRRYRYSNYSELRDLMAPVPT</sequence>
<dbReference type="PANTHER" id="PTHR24251:SF37">
    <property type="entry name" value="CUB DOMAIN-CONTAINING PROTEIN"/>
    <property type="match status" value="1"/>
</dbReference>
<evidence type="ECO:0000256" key="3">
    <source>
        <dbReference type="PROSITE-ProRule" id="PRU00059"/>
    </source>
</evidence>
<dbReference type="InterPro" id="IPR002172">
    <property type="entry name" value="LDrepeatLR_classA_rpt"/>
</dbReference>
<feature type="disulfide bond" evidence="3">
    <location>
        <begin position="239"/>
        <end position="266"/>
    </location>
</feature>
<dbReference type="PANTHER" id="PTHR24251">
    <property type="entry name" value="OVOCHYMASE-RELATED"/>
    <property type="match status" value="1"/>
</dbReference>
<dbReference type="PROSITE" id="PS50068">
    <property type="entry name" value="LDLRA_2"/>
    <property type="match status" value="1"/>
</dbReference>
<evidence type="ECO:0000313" key="9">
    <source>
        <dbReference type="Proteomes" id="UP001208570"/>
    </source>
</evidence>
<dbReference type="EMBL" id="JAODUP010000342">
    <property type="protein sequence ID" value="KAK2152000.1"/>
    <property type="molecule type" value="Genomic_DNA"/>
</dbReference>
<dbReference type="Pfam" id="PF00431">
    <property type="entry name" value="CUB"/>
    <property type="match status" value="3"/>
</dbReference>
<reference evidence="8" key="1">
    <citation type="journal article" date="2023" name="Mol. Biol. Evol.">
        <title>Third-Generation Sequencing Reveals the Adaptive Role of the Epigenome in Three Deep-Sea Polychaetes.</title>
        <authorList>
            <person name="Perez M."/>
            <person name="Aroh O."/>
            <person name="Sun Y."/>
            <person name="Lan Y."/>
            <person name="Juniper S.K."/>
            <person name="Young C.R."/>
            <person name="Angers B."/>
            <person name="Qian P.Y."/>
        </authorList>
    </citation>
    <scope>NUCLEOTIDE SEQUENCE</scope>
    <source>
        <strain evidence="8">P08H-3</strain>
    </source>
</reference>
<dbReference type="CDD" id="cd00112">
    <property type="entry name" value="LDLa"/>
    <property type="match status" value="1"/>
</dbReference>
<dbReference type="InterPro" id="IPR000859">
    <property type="entry name" value="CUB_dom"/>
</dbReference>
<keyword evidence="9" id="KW-1185">Reference proteome</keyword>
<evidence type="ECO:0000256" key="1">
    <source>
        <dbReference type="ARBA" id="ARBA00022737"/>
    </source>
</evidence>
<accession>A0AAD9JGI4</accession>
<feature type="transmembrane region" description="Helical" evidence="5">
    <location>
        <begin position="881"/>
        <end position="908"/>
    </location>
</feature>
<dbReference type="CDD" id="cd00041">
    <property type="entry name" value="CUB"/>
    <property type="match status" value="3"/>
</dbReference>
<dbReference type="AlphaFoldDB" id="A0AAD9JGI4"/>
<keyword evidence="5" id="KW-1133">Transmembrane helix</keyword>
<evidence type="ECO:0000256" key="4">
    <source>
        <dbReference type="PROSITE-ProRule" id="PRU00124"/>
    </source>
</evidence>
<feature type="domain" description="CUB" evidence="7">
    <location>
        <begin position="239"/>
        <end position="350"/>
    </location>
</feature>
<name>A0AAD9JGI4_9ANNE</name>
<dbReference type="SUPFAM" id="SSF57424">
    <property type="entry name" value="LDL receptor-like module"/>
    <property type="match status" value="1"/>
</dbReference>
<comment type="caution">
    <text evidence="8">The sequence shown here is derived from an EMBL/GenBank/DDBJ whole genome shotgun (WGS) entry which is preliminary data.</text>
</comment>
<evidence type="ECO:0000256" key="6">
    <source>
        <dbReference type="SAM" id="SignalP"/>
    </source>
</evidence>
<feature type="disulfide bond" evidence="4">
    <location>
        <begin position="856"/>
        <end position="871"/>
    </location>
</feature>
<keyword evidence="1" id="KW-0677">Repeat</keyword>
<evidence type="ECO:0000259" key="7">
    <source>
        <dbReference type="PROSITE" id="PS01180"/>
    </source>
</evidence>
<dbReference type="InterPro" id="IPR035914">
    <property type="entry name" value="Sperma_CUB_dom_sf"/>
</dbReference>
<keyword evidence="5" id="KW-0472">Membrane</keyword>
<dbReference type="SMART" id="SM00192">
    <property type="entry name" value="LDLa"/>
    <property type="match status" value="1"/>
</dbReference>
<dbReference type="PROSITE" id="PS01180">
    <property type="entry name" value="CUB"/>
    <property type="match status" value="3"/>
</dbReference>
<proteinExistence type="predicted"/>
<gene>
    <name evidence="8" type="ORF">LSH36_342g01008</name>
</gene>
<keyword evidence="2 4" id="KW-1015">Disulfide bond</keyword>
<evidence type="ECO:0000256" key="5">
    <source>
        <dbReference type="SAM" id="Phobius"/>
    </source>
</evidence>
<dbReference type="Gene3D" id="4.10.400.10">
    <property type="entry name" value="Low-density Lipoprotein Receptor"/>
    <property type="match status" value="1"/>
</dbReference>
<organism evidence="8 9">
    <name type="scientific">Paralvinella palmiformis</name>
    <dbReference type="NCBI Taxonomy" id="53620"/>
    <lineage>
        <taxon>Eukaryota</taxon>
        <taxon>Metazoa</taxon>
        <taxon>Spiralia</taxon>
        <taxon>Lophotrochozoa</taxon>
        <taxon>Annelida</taxon>
        <taxon>Polychaeta</taxon>
        <taxon>Sedentaria</taxon>
        <taxon>Canalipalpata</taxon>
        <taxon>Terebellida</taxon>
        <taxon>Terebelliformia</taxon>
        <taxon>Alvinellidae</taxon>
        <taxon>Paralvinella</taxon>
    </lineage>
</organism>
<dbReference type="InterPro" id="IPR023415">
    <property type="entry name" value="LDLR_class-A_CS"/>
</dbReference>
<dbReference type="Gene3D" id="2.60.120.290">
    <property type="entry name" value="Spermadhesin, CUB domain"/>
    <property type="match status" value="3"/>
</dbReference>
<dbReference type="Pfam" id="PF00057">
    <property type="entry name" value="Ldl_recept_a"/>
    <property type="match status" value="1"/>
</dbReference>
<evidence type="ECO:0000313" key="8">
    <source>
        <dbReference type="EMBL" id="KAK2152000.1"/>
    </source>
</evidence>
<dbReference type="InterPro" id="IPR036055">
    <property type="entry name" value="LDL_receptor-like_sf"/>
</dbReference>
<feature type="domain" description="CUB" evidence="7">
    <location>
        <begin position="26"/>
        <end position="131"/>
    </location>
</feature>
<keyword evidence="6" id="KW-0732">Signal</keyword>
<comment type="caution">
    <text evidence="4">Lacks conserved residue(s) required for the propagation of feature annotation.</text>
</comment>